<protein>
    <submittedName>
        <fullName evidence="6">Related to O-methyltransferase</fullName>
    </submittedName>
</protein>
<dbReference type="InterPro" id="IPR036388">
    <property type="entry name" value="WH-like_DNA-bd_sf"/>
</dbReference>
<feature type="domain" description="O-methyltransferase C-terminal" evidence="4">
    <location>
        <begin position="232"/>
        <end position="376"/>
    </location>
</feature>
<evidence type="ECO:0000259" key="4">
    <source>
        <dbReference type="Pfam" id="PF00891"/>
    </source>
</evidence>
<dbReference type="Proteomes" id="UP000324022">
    <property type="component" value="Unassembled WGS sequence"/>
</dbReference>
<name>A0A5C3DSI3_9BASI</name>
<proteinExistence type="predicted"/>
<accession>A0A5C3DSI3</accession>
<dbReference type="SUPFAM" id="SSF53335">
    <property type="entry name" value="S-adenosyl-L-methionine-dependent methyltransferases"/>
    <property type="match status" value="1"/>
</dbReference>
<dbReference type="InterPro" id="IPR036390">
    <property type="entry name" value="WH_DNA-bd_sf"/>
</dbReference>
<dbReference type="InterPro" id="IPR012967">
    <property type="entry name" value="COMT_dimerisation"/>
</dbReference>
<organism evidence="6 7">
    <name type="scientific">Ustilago trichophora</name>
    <dbReference type="NCBI Taxonomy" id="86804"/>
    <lineage>
        <taxon>Eukaryota</taxon>
        <taxon>Fungi</taxon>
        <taxon>Dikarya</taxon>
        <taxon>Basidiomycota</taxon>
        <taxon>Ustilaginomycotina</taxon>
        <taxon>Ustilaginomycetes</taxon>
        <taxon>Ustilaginales</taxon>
        <taxon>Ustilaginaceae</taxon>
        <taxon>Ustilago</taxon>
    </lineage>
</organism>
<dbReference type="AlphaFoldDB" id="A0A5C3DSI3"/>
<keyword evidence="7" id="KW-1185">Reference proteome</keyword>
<dbReference type="GO" id="GO:0032259">
    <property type="term" value="P:methylation"/>
    <property type="evidence" value="ECO:0007669"/>
    <property type="project" value="UniProtKB-KW"/>
</dbReference>
<evidence type="ECO:0000256" key="3">
    <source>
        <dbReference type="ARBA" id="ARBA00022691"/>
    </source>
</evidence>
<dbReference type="Pfam" id="PF00891">
    <property type="entry name" value="Methyltransf_2"/>
    <property type="match status" value="1"/>
</dbReference>
<dbReference type="InterPro" id="IPR029063">
    <property type="entry name" value="SAM-dependent_MTases_sf"/>
</dbReference>
<dbReference type="InterPro" id="IPR001077">
    <property type="entry name" value="COMT_C"/>
</dbReference>
<dbReference type="Gene3D" id="1.10.10.10">
    <property type="entry name" value="Winged helix-like DNA-binding domain superfamily/Winged helix DNA-binding domain"/>
    <property type="match status" value="1"/>
</dbReference>
<evidence type="ECO:0000313" key="7">
    <source>
        <dbReference type="Proteomes" id="UP000324022"/>
    </source>
</evidence>
<evidence type="ECO:0000259" key="5">
    <source>
        <dbReference type="Pfam" id="PF08100"/>
    </source>
</evidence>
<evidence type="ECO:0000256" key="1">
    <source>
        <dbReference type="ARBA" id="ARBA00022603"/>
    </source>
</evidence>
<keyword evidence="3" id="KW-0949">S-adenosyl-L-methionine</keyword>
<dbReference type="PROSITE" id="PS51683">
    <property type="entry name" value="SAM_OMT_II"/>
    <property type="match status" value="1"/>
</dbReference>
<dbReference type="GO" id="GO:0008171">
    <property type="term" value="F:O-methyltransferase activity"/>
    <property type="evidence" value="ECO:0007669"/>
    <property type="project" value="InterPro"/>
</dbReference>
<evidence type="ECO:0000256" key="2">
    <source>
        <dbReference type="ARBA" id="ARBA00022679"/>
    </source>
</evidence>
<dbReference type="OrthoDB" id="1606438at2759"/>
<keyword evidence="1 6" id="KW-0489">Methyltransferase</keyword>
<dbReference type="SUPFAM" id="SSF46785">
    <property type="entry name" value="Winged helix' DNA-binding domain"/>
    <property type="match status" value="1"/>
</dbReference>
<dbReference type="InterPro" id="IPR016461">
    <property type="entry name" value="COMT-like"/>
</dbReference>
<evidence type="ECO:0000313" key="6">
    <source>
        <dbReference type="EMBL" id="SPO20560.1"/>
    </source>
</evidence>
<dbReference type="Pfam" id="PF08100">
    <property type="entry name" value="Dimerisation"/>
    <property type="match status" value="1"/>
</dbReference>
<gene>
    <name evidence="6" type="ORF">UTRI_00036</name>
</gene>
<dbReference type="Gene3D" id="3.40.50.150">
    <property type="entry name" value="Vaccinia Virus protein VP39"/>
    <property type="match status" value="1"/>
</dbReference>
<reference evidence="6 7" key="1">
    <citation type="submission" date="2018-03" db="EMBL/GenBank/DDBJ databases">
        <authorList>
            <person name="Guldener U."/>
        </authorList>
    </citation>
    <scope>NUCLEOTIDE SEQUENCE [LARGE SCALE GENOMIC DNA]</scope>
    <source>
        <strain evidence="6 7">NBRC100155</strain>
    </source>
</reference>
<sequence>MTQLSEFQALKELIHTHLDKYDSLLKESNTPEPFLNEARLHPVMDVNNHISDKDLWVTTRNLASALDMMATLIQHPSDYLMGEAMCTYKALSLQMATSLNLADVIKELGGSSGKPVSVDDIGAKVGLHPTRVSKVLRPLANSHIFRETSEGYFASNRTSLHLLEECDVKEFVQYATWMEPRVVPSVPDVWLKPEYRDDFSPANTAFLHAFSVQHKVRDAFELFQEHLPEIGERFGVAMQACNRGSVEGCLFDYPWSEFPEGTICVDVGGGIDGLTSALLQEYSNLNGLIQDRPEVVARARDRFEKIMPDAVASGRVQFEAADFFQEVKWSGPKTVYMLRMIVHDWPDELVLKIFDNIKVQMQQDSKLVIIDTLIQPAVVAGQKDGGQDLVKQRGETPYPLYRSGGVVGNWIQRVDQEVNVGLNATERTPTEFKTLVEKAGLKVESIIQPRSRHGIITAVLP</sequence>
<dbReference type="PANTHER" id="PTHR43712:SF2">
    <property type="entry name" value="O-METHYLTRANSFERASE CICE"/>
    <property type="match status" value="1"/>
</dbReference>
<feature type="domain" description="O-methyltransferase dimerisation" evidence="5">
    <location>
        <begin position="92"/>
        <end position="160"/>
    </location>
</feature>
<keyword evidence="2 6" id="KW-0808">Transferase</keyword>
<dbReference type="PANTHER" id="PTHR43712">
    <property type="entry name" value="PUTATIVE (AFU_ORTHOLOGUE AFUA_4G14580)-RELATED"/>
    <property type="match status" value="1"/>
</dbReference>
<dbReference type="EMBL" id="OOIN01000002">
    <property type="protein sequence ID" value="SPO20560.1"/>
    <property type="molecule type" value="Genomic_DNA"/>
</dbReference>